<dbReference type="RefSeq" id="WP_190312544.1">
    <property type="nucleotide sequence ID" value="NZ_JACNYL010000001.1"/>
</dbReference>
<comment type="subcellular location">
    <subcellularLocation>
        <location evidence="1 7">Cell outer membrane</location>
        <topology evidence="1 7">Multi-pass membrane protein</topology>
    </subcellularLocation>
</comment>
<evidence type="ECO:0000256" key="1">
    <source>
        <dbReference type="ARBA" id="ARBA00004571"/>
    </source>
</evidence>
<comment type="caution">
    <text evidence="10">The sequence shown here is derived from an EMBL/GenBank/DDBJ whole genome shotgun (WGS) entry which is preliminary data.</text>
</comment>
<dbReference type="InterPro" id="IPR023996">
    <property type="entry name" value="TonB-dep_OMP_SusC/RagA"/>
</dbReference>
<dbReference type="Gene3D" id="2.40.170.20">
    <property type="entry name" value="TonB-dependent receptor, beta-barrel domain"/>
    <property type="match status" value="1"/>
</dbReference>
<dbReference type="EMBL" id="JACNYL010000001">
    <property type="protein sequence ID" value="MBD1420804.1"/>
    <property type="molecule type" value="Genomic_DNA"/>
</dbReference>
<evidence type="ECO:0000256" key="2">
    <source>
        <dbReference type="ARBA" id="ARBA00022448"/>
    </source>
</evidence>
<keyword evidence="2 7" id="KW-0813">Transport</keyword>
<dbReference type="NCBIfam" id="TIGR04056">
    <property type="entry name" value="OMP_RagA_SusC"/>
    <property type="match status" value="1"/>
</dbReference>
<evidence type="ECO:0000313" key="10">
    <source>
        <dbReference type="EMBL" id="MBD1420804.1"/>
    </source>
</evidence>
<dbReference type="Gene3D" id="2.170.130.10">
    <property type="entry name" value="TonB-dependent receptor, plug domain"/>
    <property type="match status" value="1"/>
</dbReference>
<dbReference type="Pfam" id="PF07715">
    <property type="entry name" value="Plug"/>
    <property type="match status" value="1"/>
</dbReference>
<proteinExistence type="inferred from homology"/>
<keyword evidence="4 7" id="KW-0812">Transmembrane</keyword>
<feature type="domain" description="TonB-dependent receptor plug" evidence="9">
    <location>
        <begin position="117"/>
        <end position="243"/>
    </location>
</feature>
<dbReference type="SUPFAM" id="SSF56935">
    <property type="entry name" value="Porins"/>
    <property type="match status" value="1"/>
</dbReference>
<keyword evidence="5 7" id="KW-0472">Membrane</keyword>
<feature type="signal peptide" evidence="8">
    <location>
        <begin position="1"/>
        <end position="21"/>
    </location>
</feature>
<accession>A0ABR7XNQ1</accession>
<gene>
    <name evidence="10" type="ORF">H8B21_04375</name>
</gene>
<dbReference type="InterPro" id="IPR036942">
    <property type="entry name" value="Beta-barrel_TonB_sf"/>
</dbReference>
<dbReference type="NCBIfam" id="TIGR04057">
    <property type="entry name" value="SusC_RagA_signa"/>
    <property type="match status" value="1"/>
</dbReference>
<reference evidence="10 11" key="1">
    <citation type="submission" date="2020-08" db="EMBL/GenBank/DDBJ databases">
        <title>Sphingobacterium sp. DN00404 isolated from aquaculture water.</title>
        <authorList>
            <person name="Zhang M."/>
        </authorList>
    </citation>
    <scope>NUCLEOTIDE SEQUENCE [LARGE SCALE GENOMIC DNA]</scope>
    <source>
        <strain evidence="10 11">KCTC 42746</strain>
    </source>
</reference>
<dbReference type="InterPro" id="IPR012910">
    <property type="entry name" value="Plug_dom"/>
</dbReference>
<evidence type="ECO:0000256" key="4">
    <source>
        <dbReference type="ARBA" id="ARBA00022692"/>
    </source>
</evidence>
<dbReference type="SUPFAM" id="SSF49464">
    <property type="entry name" value="Carboxypeptidase regulatory domain-like"/>
    <property type="match status" value="1"/>
</dbReference>
<feature type="chain" id="PRO_5047209701" evidence="8">
    <location>
        <begin position="22"/>
        <end position="1064"/>
    </location>
</feature>
<evidence type="ECO:0000256" key="3">
    <source>
        <dbReference type="ARBA" id="ARBA00022452"/>
    </source>
</evidence>
<name>A0ABR7XNQ1_9SPHI</name>
<keyword evidence="3 7" id="KW-1134">Transmembrane beta strand</keyword>
<protein>
    <submittedName>
        <fullName evidence="10">SusC/RagA family TonB-linked outer membrane protein</fullName>
    </submittedName>
</protein>
<keyword evidence="11" id="KW-1185">Reference proteome</keyword>
<evidence type="ECO:0000259" key="9">
    <source>
        <dbReference type="Pfam" id="PF07715"/>
    </source>
</evidence>
<dbReference type="InterPro" id="IPR037066">
    <property type="entry name" value="Plug_dom_sf"/>
</dbReference>
<dbReference type="InterPro" id="IPR008969">
    <property type="entry name" value="CarboxyPept-like_regulatory"/>
</dbReference>
<sequence>MKQKLLSMLFVLTCLVGQSFAQSRQVSGRVTSASDGALISGVSVAVVGTSNATQTDGSGNYSIDVIGNDAALVFSYVGYDSQRVNVGNRSTVNVQLVSHDETLEEVVVTALGITREKKSLGYATQEVSGDRLSAARGNNALQSLSGNVAGATVSAPSSSLGGSTRIILRGIGSLTGENKPLIVVDGIPMDNSNYNTANAERGAGGRDYGDAGFDINPDDIESVNVLKGGPASALYGARASNGVILIKTKTAKQGRDEIVFNTGVAFENLGITPRLQKLYGGGYESDFSTATINGKEYQVVDYSADESWGPKLEGQQVLHWDAFDPDDQANYLQTRPWAYPKDDYRSFFNTGVSYTNALSLAKSYENTAARLSLSNVTQSGIVPNSELKRTTAALSIDNKFSDKLTARGTINYVRTNGFNRPEQGYGDNSIGQKMFQWGQNQLDFSRLKNYKTISGAQKSWNIRSWNDPIPNYADNHYWIVYENIATDQRDRFYGNIELKYDIMPGLYATGNIYGDNYTLKINQRVAEGSVATSAFEEDIREFTEMNYEARVHFDKNWDAFSLNAFVGTNRRNTTQFWSDAGTAGGLVVPNLYTINNSLQPATLTTTLSRKRVNSVFGNFSVGYNDLVYVDFGWRNDWSSTLPEAHNSYFYPSVTGSFVFSQLVEAPWLNFAKFRAGWSQVGNDTRPYQLMDVYLNNAFDNKSFLGNPYFLKGLSKLNPELRPETKRSYEFGIETQMFQNRVGIDFTYYNEETTDLIMPVTTGAEIGFSSRVLNAGRAVNKGIEAMLTLVPVRNESFEWVSNINFARNRNKVVELAEGLQSLTIGTAPFNATLIARPGQPYGQIFGSDFIYDDAGNKVVSAESGLYLNSQNKDLGSILPDFNAGWRNTFTYKAFSLSALIDVQKGGKYFSVSNMFGHYTGVLEETAANGVRENGVVVDGVTGTVTYNDDGSYTVTDTEVNAQRVEGKEYFRHFYGGPTAQNVFDADYVKLREITFGYTLPTEFISRLRIKGAIISGFARNLATWGLANKNFDPEMATTGSGNIQGFEGGNLPASRTFGLNLKLQF</sequence>
<dbReference type="Gene3D" id="2.60.40.1120">
    <property type="entry name" value="Carboxypeptidase-like, regulatory domain"/>
    <property type="match status" value="1"/>
</dbReference>
<evidence type="ECO:0000313" key="11">
    <source>
        <dbReference type="Proteomes" id="UP000651112"/>
    </source>
</evidence>
<keyword evidence="6 7" id="KW-0998">Cell outer membrane</keyword>
<evidence type="ECO:0000256" key="7">
    <source>
        <dbReference type="PROSITE-ProRule" id="PRU01360"/>
    </source>
</evidence>
<evidence type="ECO:0000256" key="8">
    <source>
        <dbReference type="SAM" id="SignalP"/>
    </source>
</evidence>
<comment type="similarity">
    <text evidence="7">Belongs to the TonB-dependent receptor family.</text>
</comment>
<dbReference type="Proteomes" id="UP000651112">
    <property type="component" value="Unassembled WGS sequence"/>
</dbReference>
<dbReference type="Pfam" id="PF13715">
    <property type="entry name" value="CarbopepD_reg_2"/>
    <property type="match status" value="1"/>
</dbReference>
<dbReference type="InterPro" id="IPR039426">
    <property type="entry name" value="TonB-dep_rcpt-like"/>
</dbReference>
<dbReference type="PROSITE" id="PS52016">
    <property type="entry name" value="TONB_DEPENDENT_REC_3"/>
    <property type="match status" value="1"/>
</dbReference>
<evidence type="ECO:0000256" key="6">
    <source>
        <dbReference type="ARBA" id="ARBA00023237"/>
    </source>
</evidence>
<keyword evidence="8" id="KW-0732">Signal</keyword>
<dbReference type="InterPro" id="IPR023997">
    <property type="entry name" value="TonB-dep_OMP_SusC/RagA_CS"/>
</dbReference>
<evidence type="ECO:0000256" key="5">
    <source>
        <dbReference type="ARBA" id="ARBA00023136"/>
    </source>
</evidence>
<organism evidence="10 11">
    <name type="scientific">Sphingobacterium chuzhouense</name>
    <dbReference type="NCBI Taxonomy" id="1742264"/>
    <lineage>
        <taxon>Bacteria</taxon>
        <taxon>Pseudomonadati</taxon>
        <taxon>Bacteroidota</taxon>
        <taxon>Sphingobacteriia</taxon>
        <taxon>Sphingobacteriales</taxon>
        <taxon>Sphingobacteriaceae</taxon>
        <taxon>Sphingobacterium</taxon>
    </lineage>
</organism>